<dbReference type="SUPFAM" id="SSF52047">
    <property type="entry name" value="RNI-like"/>
    <property type="match status" value="1"/>
</dbReference>
<evidence type="ECO:0000313" key="6">
    <source>
        <dbReference type="EMBL" id="VFT82393.1"/>
    </source>
</evidence>
<dbReference type="OrthoDB" id="88190at2759"/>
<gene>
    <name evidence="7" type="primary">Aste57867_6444</name>
    <name evidence="6" type="synonym">Aste57867_5329</name>
    <name evidence="5" type="ORF">As57867_005316</name>
    <name evidence="4" type="ORF">As57867_006428</name>
    <name evidence="6" type="ORF">ASTE57867_5329</name>
    <name evidence="7" type="ORF">ASTE57867_6444</name>
</gene>
<dbReference type="EMBL" id="VJMH01002620">
    <property type="protein sequence ID" value="KAF0708127.1"/>
    <property type="molecule type" value="Genomic_DNA"/>
</dbReference>
<comment type="subcellular location">
    <subcellularLocation>
        <location evidence="1">Cytoplasm</location>
        <location evidence="1">Cytoskeleton</location>
    </subcellularLocation>
</comment>
<reference evidence="4" key="2">
    <citation type="submission" date="2019-06" db="EMBL/GenBank/DDBJ databases">
        <title>Genomics analysis of Aphanomyces spp. identifies a new class of oomycete effector associated with host adaptation.</title>
        <authorList>
            <person name="Gaulin E."/>
        </authorList>
    </citation>
    <scope>NUCLEOTIDE SEQUENCE</scope>
    <source>
        <strain evidence="4">CBS 578.67</strain>
    </source>
</reference>
<dbReference type="PANTHER" id="PTHR24107:SF2">
    <property type="entry name" value="NLR FAMILY CARD DOMAIN CONTAINING 3"/>
    <property type="match status" value="1"/>
</dbReference>
<organism evidence="7 8">
    <name type="scientific">Aphanomyces stellatus</name>
    <dbReference type="NCBI Taxonomy" id="120398"/>
    <lineage>
        <taxon>Eukaryota</taxon>
        <taxon>Sar</taxon>
        <taxon>Stramenopiles</taxon>
        <taxon>Oomycota</taxon>
        <taxon>Saprolegniomycetes</taxon>
        <taxon>Saprolegniales</taxon>
        <taxon>Verrucalvaceae</taxon>
        <taxon>Aphanomyces</taxon>
    </lineage>
</organism>
<evidence type="ECO:0000256" key="3">
    <source>
        <dbReference type="ARBA" id="ARBA00023212"/>
    </source>
</evidence>
<dbReference type="EMBL" id="VJMH01001664">
    <property type="protein sequence ID" value="KAF0711294.1"/>
    <property type="molecule type" value="Genomic_DNA"/>
</dbReference>
<keyword evidence="8" id="KW-1185">Reference proteome</keyword>
<evidence type="ECO:0000313" key="7">
    <source>
        <dbReference type="EMBL" id="VFT83436.1"/>
    </source>
</evidence>
<keyword evidence="3" id="KW-0206">Cytoskeleton</keyword>
<evidence type="ECO:0000313" key="8">
    <source>
        <dbReference type="Proteomes" id="UP000332933"/>
    </source>
</evidence>
<dbReference type="Proteomes" id="UP000332933">
    <property type="component" value="Unassembled WGS sequence"/>
</dbReference>
<dbReference type="EMBL" id="CAADRA010001665">
    <property type="protein sequence ID" value="VFT82393.1"/>
    <property type="molecule type" value="Genomic_DNA"/>
</dbReference>
<reference evidence="7 8" key="1">
    <citation type="submission" date="2019-03" db="EMBL/GenBank/DDBJ databases">
        <authorList>
            <person name="Gaulin E."/>
            <person name="Dumas B."/>
        </authorList>
    </citation>
    <scope>NUCLEOTIDE SEQUENCE [LARGE SCALE GENOMIC DNA]</scope>
    <source>
        <strain evidence="7">CBS 568.67</strain>
    </source>
</reference>
<evidence type="ECO:0000256" key="2">
    <source>
        <dbReference type="ARBA" id="ARBA00022490"/>
    </source>
</evidence>
<name>A0A485KGI4_9STRA</name>
<dbReference type="Gene3D" id="3.80.10.10">
    <property type="entry name" value="Ribonuclease Inhibitor"/>
    <property type="match status" value="2"/>
</dbReference>
<dbReference type="InterPro" id="IPR052410">
    <property type="entry name" value="DRC5"/>
</dbReference>
<sequence>MHNPDIEPSRQLPPDVYVKIALYIGNSDTFFSFLEALNAADLRGPLEPFSQLSMTRGRQDLWPTLSLTYGLLRDSLNRRRVEAVLPYCSHVMIAWANDIDWLGEHLPPSPVVEWCARFPDYTSTVRGQRVSLVEWFFKWAHLPLTHIHLRNQSETRSEATYVTRNVAPYLYFVLPRCRNVVSLDLAGLLDLAAIFELATSSTKLESLRISSMNVPFLSIQIVRQAIQWLTSTRVRMFWFSKWTWDPTVDPSLQNAFLAALFQCPTMINLSLTYCNLSQLNSEACTTLSTSLEILTLTSCQLSSSCLVGLAHGLPKSNVVQLHLEGMDEADPATRHASFQHVLAAVAHSKVTTLTLERCIDNDTVVYIGPWLAQTQLRDVSFVENGVMDSGAVALAKVLQGNTSIRRLNLDANNLTVQGVVALLEGNSIRSVPLEELGVAFNNIYLDEDKAMLRARAHRLSTIRFD</sequence>
<protein>
    <submittedName>
        <fullName evidence="6">Aste57867_5329 protein</fullName>
    </submittedName>
    <submittedName>
        <fullName evidence="7">Aste57867_6444 protein</fullName>
    </submittedName>
</protein>
<proteinExistence type="predicted"/>
<accession>A0A485KGI4</accession>
<dbReference type="PANTHER" id="PTHR24107">
    <property type="entry name" value="YNEIN REGULATORY COMPLEX SUBUNIT 5"/>
    <property type="match status" value="1"/>
</dbReference>
<keyword evidence="2" id="KW-0963">Cytoplasm</keyword>
<dbReference type="EMBL" id="CAADRA010002622">
    <property type="protein sequence ID" value="VFT83436.1"/>
    <property type="molecule type" value="Genomic_DNA"/>
</dbReference>
<evidence type="ECO:0000256" key="1">
    <source>
        <dbReference type="ARBA" id="ARBA00004245"/>
    </source>
</evidence>
<dbReference type="GO" id="GO:0005856">
    <property type="term" value="C:cytoskeleton"/>
    <property type="evidence" value="ECO:0007669"/>
    <property type="project" value="UniProtKB-SubCell"/>
</dbReference>
<evidence type="ECO:0000313" key="4">
    <source>
        <dbReference type="EMBL" id="KAF0708127.1"/>
    </source>
</evidence>
<dbReference type="InterPro" id="IPR032675">
    <property type="entry name" value="LRR_dom_sf"/>
</dbReference>
<evidence type="ECO:0000313" key="5">
    <source>
        <dbReference type="EMBL" id="KAF0711294.1"/>
    </source>
</evidence>
<dbReference type="AlphaFoldDB" id="A0A485KGI4"/>